<keyword evidence="4" id="KW-1185">Reference proteome</keyword>
<dbReference type="AlphaFoldDB" id="A0A1E3RH37"/>
<evidence type="ECO:0000256" key="1">
    <source>
        <dbReference type="ARBA" id="ARBA00022676"/>
    </source>
</evidence>
<dbReference type="RefSeq" id="WP_069414694.1">
    <property type="nucleotide sequence ID" value="NZ_JACKUL010000035.1"/>
</dbReference>
<name>A0A1E3RH37_MYCFV</name>
<dbReference type="PANTHER" id="PTHR12526:SF510">
    <property type="entry name" value="D-INOSITOL 3-PHOSPHATE GLYCOSYLTRANSFERASE"/>
    <property type="match status" value="1"/>
</dbReference>
<protein>
    <recommendedName>
        <fullName evidence="5">Glycosyltransferase</fullName>
    </recommendedName>
</protein>
<dbReference type="STRING" id="1776.BHQ18_16455"/>
<dbReference type="Gene3D" id="3.40.50.2000">
    <property type="entry name" value="Glycogen Phosphorylase B"/>
    <property type="match status" value="1"/>
</dbReference>
<evidence type="ECO:0000313" key="4">
    <source>
        <dbReference type="Proteomes" id="UP000094053"/>
    </source>
</evidence>
<evidence type="ECO:0000313" key="3">
    <source>
        <dbReference type="EMBL" id="ODQ89178.1"/>
    </source>
</evidence>
<dbReference type="OrthoDB" id="4120491at2"/>
<keyword evidence="1" id="KW-0328">Glycosyltransferase</keyword>
<keyword evidence="2" id="KW-0808">Transferase</keyword>
<dbReference type="EMBL" id="MIHA01000011">
    <property type="protein sequence ID" value="ODQ89178.1"/>
    <property type="molecule type" value="Genomic_DNA"/>
</dbReference>
<comment type="caution">
    <text evidence="3">The sequence shown here is derived from an EMBL/GenBank/DDBJ whole genome shotgun (WGS) entry which is preliminary data.</text>
</comment>
<organism evidence="3 4">
    <name type="scientific">Mycolicibacterium flavescens</name>
    <name type="common">Mycobacterium flavescens</name>
    <dbReference type="NCBI Taxonomy" id="1776"/>
    <lineage>
        <taxon>Bacteria</taxon>
        <taxon>Bacillati</taxon>
        <taxon>Actinomycetota</taxon>
        <taxon>Actinomycetes</taxon>
        <taxon>Mycobacteriales</taxon>
        <taxon>Mycobacteriaceae</taxon>
        <taxon>Mycolicibacterium</taxon>
    </lineage>
</organism>
<dbReference type="SUPFAM" id="SSF53756">
    <property type="entry name" value="UDP-Glycosyltransferase/glycogen phosphorylase"/>
    <property type="match status" value="1"/>
</dbReference>
<gene>
    <name evidence="3" type="ORF">BHQ18_16455</name>
</gene>
<sequence>MSPLLNDRRLIFVGPAEGQTAVGDYSEHFVGAVRPFFRDVVEVRTAGPGGDGVADIRRYRKAVADAVRSSPGGKVLVHAELAAGGVGPFWSIVGLAGVPVTATVHDPPQGTWWPARTRFVAGHRVLMHGLHYPLRPVSRALEGAVNGRRMLFALSEIGSRSITITYPRTNVVYIPHLVKSRPDATPAEKRPRAVGFFGHVYRGKGFEQIERIRRLLPDDIAVRVAGRGTENLTPAPGVEIVGPVDGPDEDAFFESVRAIVIPYNKRHWYAETYPASGAVAHAMSYRTPVVCTAYGALTELSEETGAVVTRTETGATPAEVATALAEAITALVDDESRLAAIGASADRTRHARSPKRIAESFAAAWEHLLAAHARRVG</sequence>
<reference evidence="4" key="1">
    <citation type="submission" date="2016-09" db="EMBL/GenBank/DDBJ databases">
        <authorList>
            <person name="Greninger A.L."/>
            <person name="Jerome K.R."/>
            <person name="Mcnair B."/>
            <person name="Wallis C."/>
            <person name="Fang F."/>
        </authorList>
    </citation>
    <scope>NUCLEOTIDE SEQUENCE [LARGE SCALE GENOMIC DNA]</scope>
    <source>
        <strain evidence="4">M6</strain>
    </source>
</reference>
<accession>A0A1E3RH37</accession>
<evidence type="ECO:0000256" key="2">
    <source>
        <dbReference type="ARBA" id="ARBA00022679"/>
    </source>
</evidence>
<proteinExistence type="predicted"/>
<dbReference type="PANTHER" id="PTHR12526">
    <property type="entry name" value="GLYCOSYLTRANSFERASE"/>
    <property type="match status" value="1"/>
</dbReference>
<dbReference type="Pfam" id="PF13692">
    <property type="entry name" value="Glyco_trans_1_4"/>
    <property type="match status" value="1"/>
</dbReference>
<dbReference type="GO" id="GO:0016757">
    <property type="term" value="F:glycosyltransferase activity"/>
    <property type="evidence" value="ECO:0007669"/>
    <property type="project" value="UniProtKB-KW"/>
</dbReference>
<dbReference type="Proteomes" id="UP000094053">
    <property type="component" value="Unassembled WGS sequence"/>
</dbReference>
<evidence type="ECO:0008006" key="5">
    <source>
        <dbReference type="Google" id="ProtNLM"/>
    </source>
</evidence>